<protein>
    <submittedName>
        <fullName evidence="2">Uncharacterized protein</fullName>
    </submittedName>
</protein>
<reference evidence="2 3" key="1">
    <citation type="submission" date="2018-06" db="EMBL/GenBank/DDBJ databases">
        <title>Comparative genomics reveals the genomic features of Rhizophagus irregularis, R. cerebriforme, R. diaphanum and Gigaspora rosea, and their symbiotic lifestyle signature.</title>
        <authorList>
            <person name="Morin E."/>
            <person name="San Clemente H."/>
            <person name="Chen E.C.H."/>
            <person name="De La Providencia I."/>
            <person name="Hainaut M."/>
            <person name="Kuo A."/>
            <person name="Kohler A."/>
            <person name="Murat C."/>
            <person name="Tang N."/>
            <person name="Roy S."/>
            <person name="Loubradou J."/>
            <person name="Henrissat B."/>
            <person name="Grigoriev I.V."/>
            <person name="Corradi N."/>
            <person name="Roux C."/>
            <person name="Martin F.M."/>
        </authorList>
    </citation>
    <scope>NUCLEOTIDE SEQUENCE [LARGE SCALE GENOMIC DNA]</scope>
    <source>
        <strain evidence="2 3">DAOM 194757</strain>
    </source>
</reference>
<keyword evidence="3" id="KW-1185">Reference proteome</keyword>
<dbReference type="EMBL" id="QKWP01000971">
    <property type="protein sequence ID" value="RIB12978.1"/>
    <property type="molecule type" value="Genomic_DNA"/>
</dbReference>
<accession>A0A397UUC3</accession>
<dbReference type="AlphaFoldDB" id="A0A397UUC3"/>
<feature type="region of interest" description="Disordered" evidence="1">
    <location>
        <begin position="43"/>
        <end position="103"/>
    </location>
</feature>
<dbReference type="Proteomes" id="UP000266673">
    <property type="component" value="Unassembled WGS sequence"/>
</dbReference>
<gene>
    <name evidence="2" type="ORF">C2G38_2199199</name>
</gene>
<sequence length="159" mass="17888">MYILFFLNSHNVKRYAQLKVEEDKKNLGQKGSNLFVFSESETNYLSKDSPGNNSTDNTKTNLENKNNQPSKAAGNGNNDKEIDKADNLISSGLSKEGPQEQKSQEIQKEKFSLILLKEKIKEIFIILGVVNIKIFAIDGDINEFRQNVELTLGTVVGYK</sequence>
<evidence type="ECO:0000256" key="1">
    <source>
        <dbReference type="SAM" id="MobiDB-lite"/>
    </source>
</evidence>
<evidence type="ECO:0000313" key="3">
    <source>
        <dbReference type="Proteomes" id="UP000266673"/>
    </source>
</evidence>
<proteinExistence type="predicted"/>
<comment type="caution">
    <text evidence="2">The sequence shown here is derived from an EMBL/GenBank/DDBJ whole genome shotgun (WGS) entry which is preliminary data.</text>
</comment>
<organism evidence="2 3">
    <name type="scientific">Gigaspora rosea</name>
    <dbReference type="NCBI Taxonomy" id="44941"/>
    <lineage>
        <taxon>Eukaryota</taxon>
        <taxon>Fungi</taxon>
        <taxon>Fungi incertae sedis</taxon>
        <taxon>Mucoromycota</taxon>
        <taxon>Glomeromycotina</taxon>
        <taxon>Glomeromycetes</taxon>
        <taxon>Diversisporales</taxon>
        <taxon>Gigasporaceae</taxon>
        <taxon>Gigaspora</taxon>
    </lineage>
</organism>
<name>A0A397UUC3_9GLOM</name>
<feature type="compositionally biased region" description="Polar residues" evidence="1">
    <location>
        <begin position="43"/>
        <end position="70"/>
    </location>
</feature>
<evidence type="ECO:0000313" key="2">
    <source>
        <dbReference type="EMBL" id="RIB12978.1"/>
    </source>
</evidence>